<reference evidence="2" key="1">
    <citation type="journal article" date="2016" name="Nat. Biotechnol.">
        <title>Sequencing wild and cultivated cassava and related species reveals extensive interspecific hybridization and genetic diversity.</title>
        <authorList>
            <person name="Bredeson J.V."/>
            <person name="Lyons J.B."/>
            <person name="Prochnik S.E."/>
            <person name="Wu G.A."/>
            <person name="Ha C.M."/>
            <person name="Edsinger-Gonzales E."/>
            <person name="Grimwood J."/>
            <person name="Schmutz J."/>
            <person name="Rabbi I.Y."/>
            <person name="Egesi C."/>
            <person name="Nauluvula P."/>
            <person name="Lebot V."/>
            <person name="Ndunguru J."/>
            <person name="Mkamilo G."/>
            <person name="Bart R.S."/>
            <person name="Setter T.L."/>
            <person name="Gleadow R.M."/>
            <person name="Kulakow P."/>
            <person name="Ferguson M.E."/>
            <person name="Rounsley S."/>
            <person name="Rokhsar D.S."/>
        </authorList>
    </citation>
    <scope>NUCLEOTIDE SEQUENCE [LARGE SCALE GENOMIC DNA]</scope>
    <source>
        <strain evidence="2">cv. AM560-2</strain>
    </source>
</reference>
<organism evidence="1 2">
    <name type="scientific">Manihot esculenta</name>
    <name type="common">Cassava</name>
    <name type="synonym">Jatropha manihot</name>
    <dbReference type="NCBI Taxonomy" id="3983"/>
    <lineage>
        <taxon>Eukaryota</taxon>
        <taxon>Viridiplantae</taxon>
        <taxon>Streptophyta</taxon>
        <taxon>Embryophyta</taxon>
        <taxon>Tracheophyta</taxon>
        <taxon>Spermatophyta</taxon>
        <taxon>Magnoliopsida</taxon>
        <taxon>eudicotyledons</taxon>
        <taxon>Gunneridae</taxon>
        <taxon>Pentapetalae</taxon>
        <taxon>rosids</taxon>
        <taxon>fabids</taxon>
        <taxon>Malpighiales</taxon>
        <taxon>Euphorbiaceae</taxon>
        <taxon>Crotonoideae</taxon>
        <taxon>Manihoteae</taxon>
        <taxon>Manihot</taxon>
    </lineage>
</organism>
<protein>
    <submittedName>
        <fullName evidence="1">Uncharacterized protein</fullName>
    </submittedName>
</protein>
<dbReference type="EMBL" id="CM004400">
    <property type="protein sequence ID" value="KAG8639402.1"/>
    <property type="molecule type" value="Genomic_DNA"/>
</dbReference>
<keyword evidence="2" id="KW-1185">Reference proteome</keyword>
<evidence type="ECO:0000313" key="1">
    <source>
        <dbReference type="EMBL" id="KAG8639402.1"/>
    </source>
</evidence>
<dbReference type="Proteomes" id="UP000091857">
    <property type="component" value="Chromosome 14"/>
</dbReference>
<accession>A0ACB7GGN5</accession>
<evidence type="ECO:0000313" key="2">
    <source>
        <dbReference type="Proteomes" id="UP000091857"/>
    </source>
</evidence>
<proteinExistence type="predicted"/>
<gene>
    <name evidence="1" type="ORF">MANES_14G140100v8</name>
</gene>
<sequence length="315" mass="33736">MATLTTTTAHSSIAAAKPTVSFTTPQNYATRLSHLLTLKSFTPLWCPTIITEPTLQTLSSLALHLAPSAISPVSAIVLPSRTAITAFSTAILSLTTPLLPPLGDTFIIGALGKDAELIDSKFLLSICSNIDRIKVLVPPTATPNGMVQSLGDGRGRSVMCLVPRVVGLEEPPVVANFLRDLQTAGWAPVRVDAYETRWLGPTCAEGIVEKSEEEGNGLDAIVFTSSAEVEGLLKSLREFGWDWRMVRRRWPDLVVAAHGPVTAAGAERLSVDVDVVSGRFESFAGVVDALHARNACVSHAKLMPDMRLQSFLQGI</sequence>
<comment type="caution">
    <text evidence="1">The sequence shown here is derived from an EMBL/GenBank/DDBJ whole genome shotgun (WGS) entry which is preliminary data.</text>
</comment>
<name>A0ACB7GGN5_MANES</name>